<evidence type="ECO:0008006" key="4">
    <source>
        <dbReference type="Google" id="ProtNLM"/>
    </source>
</evidence>
<dbReference type="PANTHER" id="PTHR35340:SF5">
    <property type="entry name" value="ASST-DOMAIN-CONTAINING PROTEIN"/>
    <property type="match status" value="1"/>
</dbReference>
<feature type="signal peptide" evidence="1">
    <location>
        <begin position="1"/>
        <end position="26"/>
    </location>
</feature>
<reference evidence="2" key="1">
    <citation type="journal article" date="2020" name="Stud. Mycol.">
        <title>101 Dothideomycetes genomes: a test case for predicting lifestyles and emergence of pathogens.</title>
        <authorList>
            <person name="Haridas S."/>
            <person name="Albert R."/>
            <person name="Binder M."/>
            <person name="Bloem J."/>
            <person name="Labutti K."/>
            <person name="Salamov A."/>
            <person name="Andreopoulos B."/>
            <person name="Baker S."/>
            <person name="Barry K."/>
            <person name="Bills G."/>
            <person name="Bluhm B."/>
            <person name="Cannon C."/>
            <person name="Castanera R."/>
            <person name="Culley D."/>
            <person name="Daum C."/>
            <person name="Ezra D."/>
            <person name="Gonzalez J."/>
            <person name="Henrissat B."/>
            <person name="Kuo A."/>
            <person name="Liang C."/>
            <person name="Lipzen A."/>
            <person name="Lutzoni F."/>
            <person name="Magnuson J."/>
            <person name="Mondo S."/>
            <person name="Nolan M."/>
            <person name="Ohm R."/>
            <person name="Pangilinan J."/>
            <person name="Park H.-J."/>
            <person name="Ramirez L."/>
            <person name="Alfaro M."/>
            <person name="Sun H."/>
            <person name="Tritt A."/>
            <person name="Yoshinaga Y."/>
            <person name="Zwiers L.-H."/>
            <person name="Turgeon B."/>
            <person name="Goodwin S."/>
            <person name="Spatafora J."/>
            <person name="Crous P."/>
            <person name="Grigoriev I."/>
        </authorList>
    </citation>
    <scope>NUCLEOTIDE SEQUENCE</scope>
    <source>
        <strain evidence="2">CBS 109.77</strain>
    </source>
</reference>
<keyword evidence="3" id="KW-1185">Reference proteome</keyword>
<accession>A0A6A6X0L7</accession>
<gene>
    <name evidence="2" type="ORF">K505DRAFT_378025</name>
</gene>
<dbReference type="Pfam" id="PF14269">
    <property type="entry name" value="Arylsulfotran_2"/>
    <property type="match status" value="1"/>
</dbReference>
<dbReference type="SUPFAM" id="SSF50998">
    <property type="entry name" value="Quinoprotein alcohol dehydrogenase-like"/>
    <property type="match status" value="1"/>
</dbReference>
<dbReference type="EMBL" id="MU002118">
    <property type="protein sequence ID" value="KAF2789721.1"/>
    <property type="molecule type" value="Genomic_DNA"/>
</dbReference>
<feature type="chain" id="PRO_5025665774" description="Arylsulfotransferase" evidence="1">
    <location>
        <begin position="27"/>
        <end position="532"/>
    </location>
</feature>
<proteinExistence type="predicted"/>
<evidence type="ECO:0000313" key="3">
    <source>
        <dbReference type="Proteomes" id="UP000799757"/>
    </source>
</evidence>
<name>A0A6A6X0L7_9PLEO</name>
<dbReference type="AlphaFoldDB" id="A0A6A6X0L7"/>
<dbReference type="InterPro" id="IPR053143">
    <property type="entry name" value="Arylsulfate_ST"/>
</dbReference>
<organism evidence="2 3">
    <name type="scientific">Melanomma pulvis-pyrius CBS 109.77</name>
    <dbReference type="NCBI Taxonomy" id="1314802"/>
    <lineage>
        <taxon>Eukaryota</taxon>
        <taxon>Fungi</taxon>
        <taxon>Dikarya</taxon>
        <taxon>Ascomycota</taxon>
        <taxon>Pezizomycotina</taxon>
        <taxon>Dothideomycetes</taxon>
        <taxon>Pleosporomycetidae</taxon>
        <taxon>Pleosporales</taxon>
        <taxon>Melanommataceae</taxon>
        <taxon>Melanomma</taxon>
    </lineage>
</organism>
<evidence type="ECO:0000256" key="1">
    <source>
        <dbReference type="SAM" id="SignalP"/>
    </source>
</evidence>
<keyword evidence="1" id="KW-0732">Signal</keyword>
<dbReference type="Proteomes" id="UP000799757">
    <property type="component" value="Unassembled WGS sequence"/>
</dbReference>
<dbReference type="InterPro" id="IPR011047">
    <property type="entry name" value="Quinoprotein_ADH-like_sf"/>
</dbReference>
<dbReference type="InterPro" id="IPR039535">
    <property type="entry name" value="ASST-like"/>
</dbReference>
<sequence length="532" mass="59230">MLSQLLLLPNSLLLCLIVQNLGHVLGDSPPYTDDSRFETGDYGAYPIQGFHSSKIIAPQLNLLSTHWSCDDGSYTMFNPRGNAVPEDAQSPTILDSKGNIVWAATGYNQTHNLMAQEYRGKQYLTFWSGKDAIGEHGNGEYIMLDSSYREVARIRAANGLEADLHECRFTDVGTALITIYDIQHVDLTQLGGNPNGYIWDSIFQEINIETGELVFQWRASDHFAATDSYRDRGGQGGRRDDPWDFFHINSVEKDQIGNYLISSRYTSTVSYINGETGEVIWVLGGRRNNFIDLSDGRATDFGYQHDARWHNNYTTISLFNNGAQAPKSAKNAQVSSAMKITIDTSNSTCMTAKLETQYINTFEMSSSSQGNMQVLPNGNTLVGYGYNAAFTEFASNGVALCETHFGATGRFHTGDVQSYRVMKFNWIGLPSTDPDIALVNGSLYVSWNGATEVRKWVLETGDRSDMVKDREGVRWRAFSKTKKSGFETRIEIPTDQGPYVRVVGVDGNGKSLGATRMIRVEKATIVIYHSHN</sequence>
<protein>
    <recommendedName>
        <fullName evidence="4">Arylsulfotransferase</fullName>
    </recommendedName>
</protein>
<dbReference type="OrthoDB" id="5427350at2759"/>
<evidence type="ECO:0000313" key="2">
    <source>
        <dbReference type="EMBL" id="KAF2789721.1"/>
    </source>
</evidence>
<dbReference type="PANTHER" id="PTHR35340">
    <property type="entry name" value="PQQ ENZYME REPEAT PROTEIN-RELATED"/>
    <property type="match status" value="1"/>
</dbReference>